<dbReference type="EMBL" id="CYKH01000681">
    <property type="protein sequence ID" value="CUG16933.1"/>
    <property type="molecule type" value="Genomic_DNA"/>
</dbReference>
<evidence type="ECO:0000313" key="3">
    <source>
        <dbReference type="Proteomes" id="UP000051952"/>
    </source>
</evidence>
<protein>
    <submittedName>
        <fullName evidence="2">Uncharacterized protein</fullName>
    </submittedName>
</protein>
<dbReference type="Proteomes" id="UP000051952">
    <property type="component" value="Unassembled WGS sequence"/>
</dbReference>
<sequence>MASLPLPTHSAAAASRGSNRRIPRATFVTPAPQLVSFGGGGLGSNSPQSSSAAASPSSSATTTIFHHHVAKMRRVLGGAVASSITRHRWRRLLNIIRFAARLRRVAQLGVKLTAFEREHLYKVYWEHSQRSGGLFDVESIARLLQEFNQPQPPTTVEQLLAHVHFRLPPTTSNSKSGSSSSGSGGRSQTPIAFYQVVQMLLHIKREHRALTQVSDEEELFLQLSSTNGGGAEHQPSADTAFHNNTNMEHTLKLHSHFFFTSPKCGVFSVEPWRPALPVIDGDDC</sequence>
<keyword evidence="3" id="KW-1185">Reference proteome</keyword>
<feature type="region of interest" description="Disordered" evidence="1">
    <location>
        <begin position="1"/>
        <end position="23"/>
    </location>
</feature>
<gene>
    <name evidence="2" type="ORF">BSAL_05110</name>
</gene>
<evidence type="ECO:0000256" key="1">
    <source>
        <dbReference type="SAM" id="MobiDB-lite"/>
    </source>
</evidence>
<name>A0A0S4J4F5_BODSA</name>
<reference evidence="3" key="1">
    <citation type="submission" date="2015-09" db="EMBL/GenBank/DDBJ databases">
        <authorList>
            <consortium name="Pathogen Informatics"/>
        </authorList>
    </citation>
    <scope>NUCLEOTIDE SEQUENCE [LARGE SCALE GENOMIC DNA]</scope>
    <source>
        <strain evidence="3">Lake Konstanz</strain>
    </source>
</reference>
<feature type="region of interest" description="Disordered" evidence="1">
    <location>
        <begin position="38"/>
        <end position="58"/>
    </location>
</feature>
<proteinExistence type="predicted"/>
<dbReference type="AlphaFoldDB" id="A0A0S4J4F5"/>
<evidence type="ECO:0000313" key="2">
    <source>
        <dbReference type="EMBL" id="CUG16933.1"/>
    </source>
</evidence>
<dbReference type="VEuPathDB" id="TriTrypDB:BSAL_05110"/>
<accession>A0A0S4J4F5</accession>
<organism evidence="2 3">
    <name type="scientific">Bodo saltans</name>
    <name type="common">Flagellated protozoan</name>
    <dbReference type="NCBI Taxonomy" id="75058"/>
    <lineage>
        <taxon>Eukaryota</taxon>
        <taxon>Discoba</taxon>
        <taxon>Euglenozoa</taxon>
        <taxon>Kinetoplastea</taxon>
        <taxon>Metakinetoplastina</taxon>
        <taxon>Eubodonida</taxon>
        <taxon>Bodonidae</taxon>
        <taxon>Bodo</taxon>
    </lineage>
</organism>
<feature type="compositionally biased region" description="Low complexity" evidence="1">
    <location>
        <begin position="44"/>
        <end position="58"/>
    </location>
</feature>